<dbReference type="WBParaSite" id="TASK_0000836301-mRNA-1">
    <property type="protein sequence ID" value="TASK_0000836301-mRNA-1"/>
    <property type="gene ID" value="TASK_0000836301"/>
</dbReference>
<proteinExistence type="predicted"/>
<dbReference type="STRING" id="60517.A0A0R3WCD7"/>
<sequence length="156" mass="18302">MDVTEDRIKKVRTWLTLTDQTRLRSFLGLVKGFAKIASPLHQLTEKQAKTNFKWENQHDEVFKELRRMLYLAPILALPNSDNAPPLCTRQRRQGRSRGQKDREHVIAYASIRLNKNMRQKSATGCDQYAIYKMVRHFKLYPIVRQLIVRTGHQAPT</sequence>
<dbReference type="OrthoDB" id="6150606at2759"/>
<dbReference type="PANTHER" id="PTHR33064">
    <property type="entry name" value="POL PROTEIN"/>
    <property type="match status" value="1"/>
</dbReference>
<keyword evidence="4" id="KW-1185">Reference proteome</keyword>
<dbReference type="EMBL" id="UYRS01018784">
    <property type="protein sequence ID" value="VDK40108.1"/>
    <property type="molecule type" value="Genomic_DNA"/>
</dbReference>
<reference evidence="5" key="1">
    <citation type="submission" date="2017-02" db="UniProtKB">
        <authorList>
            <consortium name="WormBaseParasite"/>
        </authorList>
    </citation>
    <scope>IDENTIFICATION</scope>
</reference>
<organism evidence="5">
    <name type="scientific">Taenia asiatica</name>
    <name type="common">Asian tapeworm</name>
    <dbReference type="NCBI Taxonomy" id="60517"/>
    <lineage>
        <taxon>Eukaryota</taxon>
        <taxon>Metazoa</taxon>
        <taxon>Spiralia</taxon>
        <taxon>Lophotrochozoa</taxon>
        <taxon>Platyhelminthes</taxon>
        <taxon>Cestoda</taxon>
        <taxon>Eucestoda</taxon>
        <taxon>Cyclophyllidea</taxon>
        <taxon>Taeniidae</taxon>
        <taxon>Taenia</taxon>
    </lineage>
</organism>
<dbReference type="SUPFAM" id="SSF56672">
    <property type="entry name" value="DNA/RNA polymerases"/>
    <property type="match status" value="1"/>
</dbReference>
<dbReference type="InterPro" id="IPR043502">
    <property type="entry name" value="DNA/RNA_pol_sf"/>
</dbReference>
<name>A0A0R3WCD7_TAEAS</name>
<accession>A0A0R3WCD7</accession>
<dbReference type="InterPro" id="IPR043128">
    <property type="entry name" value="Rev_trsase/Diguanyl_cyclase"/>
</dbReference>
<evidence type="ECO:0000259" key="2">
    <source>
        <dbReference type="Pfam" id="PF17919"/>
    </source>
</evidence>
<evidence type="ECO:0000313" key="5">
    <source>
        <dbReference type="WBParaSite" id="TASK_0000836301-mRNA-1"/>
    </source>
</evidence>
<protein>
    <submittedName>
        <fullName evidence="5">RT_RNaseH_2 domain-containing protein</fullName>
    </submittedName>
</protein>
<dbReference type="Pfam" id="PF17919">
    <property type="entry name" value="RT_RNaseH_2"/>
    <property type="match status" value="1"/>
</dbReference>
<reference evidence="3 4" key="2">
    <citation type="submission" date="2018-11" db="EMBL/GenBank/DDBJ databases">
        <authorList>
            <consortium name="Pathogen Informatics"/>
        </authorList>
    </citation>
    <scope>NUCLEOTIDE SEQUENCE [LARGE SCALE GENOMIC DNA]</scope>
</reference>
<dbReference type="AlphaFoldDB" id="A0A0R3WCD7"/>
<evidence type="ECO:0000256" key="1">
    <source>
        <dbReference type="SAM" id="MobiDB-lite"/>
    </source>
</evidence>
<evidence type="ECO:0000313" key="4">
    <source>
        <dbReference type="Proteomes" id="UP000282613"/>
    </source>
</evidence>
<dbReference type="Gene3D" id="3.30.70.270">
    <property type="match status" value="1"/>
</dbReference>
<evidence type="ECO:0000313" key="3">
    <source>
        <dbReference type="EMBL" id="VDK40108.1"/>
    </source>
</evidence>
<dbReference type="InterPro" id="IPR041577">
    <property type="entry name" value="RT_RNaseH_2"/>
</dbReference>
<dbReference type="Proteomes" id="UP000282613">
    <property type="component" value="Unassembled WGS sequence"/>
</dbReference>
<gene>
    <name evidence="3" type="ORF">TASK_LOCUS8364</name>
</gene>
<dbReference type="PANTHER" id="PTHR33064:SF37">
    <property type="entry name" value="RIBONUCLEASE H"/>
    <property type="match status" value="1"/>
</dbReference>
<feature type="domain" description="Reverse transcriptase/retrotransposon-derived protein RNase H-like" evidence="2">
    <location>
        <begin position="54"/>
        <end position="141"/>
    </location>
</feature>
<feature type="region of interest" description="Disordered" evidence="1">
    <location>
        <begin position="82"/>
        <end position="101"/>
    </location>
</feature>
<dbReference type="InterPro" id="IPR051320">
    <property type="entry name" value="Viral_Replic_Matur_Polypro"/>
</dbReference>